<evidence type="ECO:0000313" key="1">
    <source>
        <dbReference type="EMBL" id="KAF2720268.1"/>
    </source>
</evidence>
<evidence type="ECO:0000313" key="2">
    <source>
        <dbReference type="Proteomes" id="UP000799441"/>
    </source>
</evidence>
<proteinExistence type="predicted"/>
<dbReference type="Proteomes" id="UP000799441">
    <property type="component" value="Unassembled WGS sequence"/>
</dbReference>
<sequence length="338" mass="37725">MNPRASYAHLEDFRFGSESRVRRPARMGLGFPRYIPAGPSQSLECFSSGYLQNGPSLYFTESRDPLDSITTRRARGRRVVVVRVSAARSSGLWRWDGWLMSQPSPCACPIPCTGCCCARLPGATQQQPAPISFLSVVIVCLERSGKCGSPGQPFYCILLPCVRTMHARTVFHPTGCLFRWNLCPCFSTSGGAKMPEGSSINFQTAMLWTTCFSKMVGIAGSCYAFAAAAYVPCNTAVAWYCPSWPTGLMSLRLVLWVPRLLPRRHPIISAAKWACSLCHRPGVLQEHHAAMRRVRRHLRQQCRPKGQWPMSAVIRISSMVSARSWMVPRQSHSRRLLL</sequence>
<name>A0A9P4UNY6_9PEZI</name>
<dbReference type="EMBL" id="MU003801">
    <property type="protein sequence ID" value="KAF2720268.1"/>
    <property type="molecule type" value="Genomic_DNA"/>
</dbReference>
<dbReference type="AlphaFoldDB" id="A0A9P4UNY6"/>
<gene>
    <name evidence="1" type="ORF">K431DRAFT_94505</name>
</gene>
<keyword evidence="2" id="KW-1185">Reference proteome</keyword>
<organism evidence="1 2">
    <name type="scientific">Polychaeton citri CBS 116435</name>
    <dbReference type="NCBI Taxonomy" id="1314669"/>
    <lineage>
        <taxon>Eukaryota</taxon>
        <taxon>Fungi</taxon>
        <taxon>Dikarya</taxon>
        <taxon>Ascomycota</taxon>
        <taxon>Pezizomycotina</taxon>
        <taxon>Dothideomycetes</taxon>
        <taxon>Dothideomycetidae</taxon>
        <taxon>Capnodiales</taxon>
        <taxon>Capnodiaceae</taxon>
        <taxon>Polychaeton</taxon>
    </lineage>
</organism>
<reference evidence="1" key="1">
    <citation type="journal article" date="2020" name="Stud. Mycol.">
        <title>101 Dothideomycetes genomes: a test case for predicting lifestyles and emergence of pathogens.</title>
        <authorList>
            <person name="Haridas S."/>
            <person name="Albert R."/>
            <person name="Binder M."/>
            <person name="Bloem J."/>
            <person name="Labutti K."/>
            <person name="Salamov A."/>
            <person name="Andreopoulos B."/>
            <person name="Baker S."/>
            <person name="Barry K."/>
            <person name="Bills G."/>
            <person name="Bluhm B."/>
            <person name="Cannon C."/>
            <person name="Castanera R."/>
            <person name="Culley D."/>
            <person name="Daum C."/>
            <person name="Ezra D."/>
            <person name="Gonzalez J."/>
            <person name="Henrissat B."/>
            <person name="Kuo A."/>
            <person name="Liang C."/>
            <person name="Lipzen A."/>
            <person name="Lutzoni F."/>
            <person name="Magnuson J."/>
            <person name="Mondo S."/>
            <person name="Nolan M."/>
            <person name="Ohm R."/>
            <person name="Pangilinan J."/>
            <person name="Park H.-J."/>
            <person name="Ramirez L."/>
            <person name="Alfaro M."/>
            <person name="Sun H."/>
            <person name="Tritt A."/>
            <person name="Yoshinaga Y."/>
            <person name="Zwiers L.-H."/>
            <person name="Turgeon B."/>
            <person name="Goodwin S."/>
            <person name="Spatafora J."/>
            <person name="Crous P."/>
            <person name="Grigoriev I."/>
        </authorList>
    </citation>
    <scope>NUCLEOTIDE SEQUENCE</scope>
    <source>
        <strain evidence="1">CBS 116435</strain>
    </source>
</reference>
<comment type="caution">
    <text evidence="1">The sequence shown here is derived from an EMBL/GenBank/DDBJ whole genome shotgun (WGS) entry which is preliminary data.</text>
</comment>
<accession>A0A9P4UNY6</accession>
<protein>
    <submittedName>
        <fullName evidence="1">Uncharacterized protein</fullName>
    </submittedName>
</protein>